<dbReference type="PRINTS" id="PR00076">
    <property type="entry name" value="6PGDHDRGNASE"/>
</dbReference>
<feature type="active site" description="Proton donor" evidence="7">
    <location>
        <position position="190"/>
    </location>
</feature>
<dbReference type="Pfam" id="PF00393">
    <property type="entry name" value="6PGD"/>
    <property type="match status" value="1"/>
</dbReference>
<dbReference type="Gene3D" id="1.10.1040.10">
    <property type="entry name" value="N-(1-d-carboxylethyl)-l-norvaline Dehydrogenase, domain 2"/>
    <property type="match status" value="1"/>
</dbReference>
<keyword evidence="6" id="KW-0570">Pentose shunt</keyword>
<evidence type="ECO:0000256" key="4">
    <source>
        <dbReference type="ARBA" id="ARBA00023002"/>
    </source>
</evidence>
<evidence type="ECO:0000259" key="8">
    <source>
        <dbReference type="SMART" id="SM01350"/>
    </source>
</evidence>
<accession>A0AAN9YCK0</accession>
<dbReference type="InterPro" id="IPR008927">
    <property type="entry name" value="6-PGluconate_DH-like_C_sf"/>
</dbReference>
<comment type="similarity">
    <text evidence="2">Belongs to the 6-phosphogluconate dehydrogenase family.</text>
</comment>
<dbReference type="GO" id="GO:0006098">
    <property type="term" value="P:pentose-phosphate shunt"/>
    <property type="evidence" value="ECO:0007669"/>
    <property type="project" value="UniProtKB-KW"/>
</dbReference>
<keyword evidence="5" id="KW-0311">Gluconate utilization</keyword>
<dbReference type="InterPro" id="IPR036291">
    <property type="entry name" value="NAD(P)-bd_dom_sf"/>
</dbReference>
<comment type="pathway">
    <text evidence="1">Carbohydrate degradation; pentose phosphate pathway; D-ribulose 5-phosphate from D-glucose 6-phosphate (oxidative stage): step 3/3.</text>
</comment>
<dbReference type="EMBL" id="JAJSPL020000044">
    <property type="protein sequence ID" value="KAK7733995.1"/>
    <property type="molecule type" value="Genomic_DNA"/>
</dbReference>
<dbReference type="Proteomes" id="UP001320245">
    <property type="component" value="Unassembled WGS sequence"/>
</dbReference>
<dbReference type="SMART" id="SM01350">
    <property type="entry name" value="6PGD"/>
    <property type="match status" value="1"/>
</dbReference>
<reference evidence="9 10" key="1">
    <citation type="journal article" date="2023" name="PLoS ONE">
        <title>Cytospora paraplurivora sp. nov. isolated from orchards with fruit tree decline syndrome in Ontario, Canada.</title>
        <authorList>
            <person name="Ilyukhin E."/>
            <person name="Nguyen H.D.T."/>
            <person name="Castle A.J."/>
            <person name="Ellouze W."/>
        </authorList>
    </citation>
    <scope>NUCLEOTIDE SEQUENCE [LARGE SCALE GENOMIC DNA]</scope>
    <source>
        <strain evidence="9 10">FDS-564</strain>
    </source>
</reference>
<dbReference type="Pfam" id="PF03446">
    <property type="entry name" value="NAD_binding_2"/>
    <property type="match status" value="1"/>
</dbReference>
<keyword evidence="4" id="KW-0560">Oxidoreductase</keyword>
<dbReference type="InterPro" id="IPR006115">
    <property type="entry name" value="6PGDH_NADP-bd"/>
</dbReference>
<dbReference type="PIRSF" id="PIRSF000109">
    <property type="entry name" value="6PGD"/>
    <property type="match status" value="1"/>
</dbReference>
<evidence type="ECO:0000256" key="2">
    <source>
        <dbReference type="ARBA" id="ARBA00008419"/>
    </source>
</evidence>
<feature type="active site" description="Proton donor" evidence="7">
    <location>
        <position position="197"/>
    </location>
</feature>
<evidence type="ECO:0000256" key="5">
    <source>
        <dbReference type="ARBA" id="ARBA00023064"/>
    </source>
</evidence>
<protein>
    <recommendedName>
        <fullName evidence="3">phosphogluconate dehydrogenase (NADP(+)-dependent, decarboxylating)</fullName>
        <ecNumber evidence="3">1.1.1.44</ecNumber>
    </recommendedName>
</protein>
<dbReference type="InterPro" id="IPR013328">
    <property type="entry name" value="6PGD_dom2"/>
</dbReference>
<name>A0AAN9YCK0_9PEZI</name>
<evidence type="ECO:0000313" key="10">
    <source>
        <dbReference type="Proteomes" id="UP001320245"/>
    </source>
</evidence>
<dbReference type="SUPFAM" id="SSF51735">
    <property type="entry name" value="NAD(P)-binding Rossmann-fold domains"/>
    <property type="match status" value="1"/>
</dbReference>
<evidence type="ECO:0000256" key="1">
    <source>
        <dbReference type="ARBA" id="ARBA00004874"/>
    </source>
</evidence>
<dbReference type="GO" id="GO:0019521">
    <property type="term" value="P:D-gluconate metabolic process"/>
    <property type="evidence" value="ECO:0007669"/>
    <property type="project" value="UniProtKB-KW"/>
</dbReference>
<sequence>MGITKLGVIGAGNMGGMMALLFAEYGIEGHIYDPSTDSVNRVLEQAKKGGLESKIFRQKDYESLCNALPSDSAKVFVLSLPHGSVGDKTIDGLEPYLKKGDVIMDASNEKWTHTERRQERLKPKGVHFIGMGVSGGYQAARHGPSISPGASTPEAWDAVWPFLTKVAAKDKSGKPCTAKLGIGGCGHYVKMVHNGIEHGMMTALCEVWGIMKNNFGWSYEEIADVFERWNTDKDSPLRNNFLIEIAVEINRTKDPNEPSKYILTDIRDKVVQDVCEEEGTGTWTVQEAARLHVSAPTIAVSHFFRVASAYAARREIANKAFKEVGINYKPQASETQAQTAEGKLKTVAALRDATYASFLASFVQGMHIITAADEDHGWKLNYSDILQLWRGGCIIQSDSIIDLLDDIYSSGKADKSNLLANPTIAGELGKTIGSLKDLVVDAVKLDAYVPALSATLEYLKFSISTDLPTSFQEAELDFFGHHNYDIKSERADEPVMGKHHFEWRPAKGLRETEEILKKKQQEAEERK</sequence>
<evidence type="ECO:0000256" key="7">
    <source>
        <dbReference type="PIRSR" id="PIRSR000109-1"/>
    </source>
</evidence>
<evidence type="ECO:0000256" key="6">
    <source>
        <dbReference type="ARBA" id="ARBA00023126"/>
    </source>
</evidence>
<keyword evidence="10" id="KW-1185">Reference proteome</keyword>
<evidence type="ECO:0000313" key="9">
    <source>
        <dbReference type="EMBL" id="KAK7733995.1"/>
    </source>
</evidence>
<gene>
    <name evidence="9" type="ORF">SLS53_007990</name>
</gene>
<proteinExistence type="inferred from homology"/>
<feature type="domain" description="6-phosphogluconate dehydrogenase C-terminal" evidence="8">
    <location>
        <begin position="186"/>
        <end position="504"/>
    </location>
</feature>
<evidence type="ECO:0000256" key="3">
    <source>
        <dbReference type="ARBA" id="ARBA00013011"/>
    </source>
</evidence>
<dbReference type="PANTHER" id="PTHR11811">
    <property type="entry name" value="6-PHOSPHOGLUCONATE DEHYDROGENASE"/>
    <property type="match status" value="1"/>
</dbReference>
<dbReference type="Gene3D" id="3.40.50.720">
    <property type="entry name" value="NAD(P)-binding Rossmann-like Domain"/>
    <property type="match status" value="1"/>
</dbReference>
<dbReference type="InterPro" id="IPR006183">
    <property type="entry name" value="Pgluconate_DH"/>
</dbReference>
<dbReference type="GO" id="GO:0004616">
    <property type="term" value="F:phosphogluconate dehydrogenase (decarboxylating) activity"/>
    <property type="evidence" value="ECO:0007669"/>
    <property type="project" value="UniProtKB-EC"/>
</dbReference>
<organism evidence="9 10">
    <name type="scientific">Cytospora paraplurivora</name>
    <dbReference type="NCBI Taxonomy" id="2898453"/>
    <lineage>
        <taxon>Eukaryota</taxon>
        <taxon>Fungi</taxon>
        <taxon>Dikarya</taxon>
        <taxon>Ascomycota</taxon>
        <taxon>Pezizomycotina</taxon>
        <taxon>Sordariomycetes</taxon>
        <taxon>Sordariomycetidae</taxon>
        <taxon>Diaporthales</taxon>
        <taxon>Cytosporaceae</taxon>
        <taxon>Cytospora</taxon>
    </lineage>
</organism>
<comment type="caution">
    <text evidence="9">The sequence shown here is derived from an EMBL/GenBank/DDBJ whole genome shotgun (WGS) entry which is preliminary data.</text>
</comment>
<dbReference type="GO" id="GO:0050661">
    <property type="term" value="F:NADP binding"/>
    <property type="evidence" value="ECO:0007669"/>
    <property type="project" value="InterPro"/>
</dbReference>
<dbReference type="AlphaFoldDB" id="A0AAN9YCK0"/>
<dbReference type="SUPFAM" id="SSF48179">
    <property type="entry name" value="6-phosphogluconate dehydrogenase C-terminal domain-like"/>
    <property type="match status" value="1"/>
</dbReference>
<dbReference type="FunFam" id="3.40.50.720:FF:000634">
    <property type="entry name" value="6-phosphogluconate dehydrogenase, decarboxylating"/>
    <property type="match status" value="1"/>
</dbReference>
<dbReference type="InterPro" id="IPR006113">
    <property type="entry name" value="6PGDH_Gnd/GntZ"/>
</dbReference>
<dbReference type="EC" id="1.1.1.44" evidence="3"/>
<dbReference type="InterPro" id="IPR006114">
    <property type="entry name" value="6PGDH_C"/>
</dbReference>